<name>A0A5C1ALQ5_9BACT</name>
<dbReference type="InterPro" id="IPR021327">
    <property type="entry name" value="DUF2934"/>
</dbReference>
<evidence type="ECO:0008006" key="3">
    <source>
        <dbReference type="Google" id="ProtNLM"/>
    </source>
</evidence>
<keyword evidence="2" id="KW-1185">Reference proteome</keyword>
<dbReference type="RefSeq" id="WP_168219400.1">
    <property type="nucleotide sequence ID" value="NZ_CP042425.1"/>
</dbReference>
<dbReference type="Pfam" id="PF11154">
    <property type="entry name" value="DUF2934"/>
    <property type="match status" value="1"/>
</dbReference>
<dbReference type="Proteomes" id="UP000324974">
    <property type="component" value="Chromosome"/>
</dbReference>
<accession>A0A5C1ALQ5</accession>
<gene>
    <name evidence="1" type="ORF">PX52LOC_07239</name>
</gene>
<dbReference type="KEGG" id="lrs:PX52LOC_07239"/>
<dbReference type="EMBL" id="CP042425">
    <property type="protein sequence ID" value="QEL20151.1"/>
    <property type="molecule type" value="Genomic_DNA"/>
</dbReference>
<proteinExistence type="predicted"/>
<reference evidence="2" key="1">
    <citation type="submission" date="2019-08" db="EMBL/GenBank/DDBJ databases">
        <title>Limnoglobus roseus gen. nov., sp. nov., a novel freshwater planctomycete with a giant genome from the family Gemmataceae.</title>
        <authorList>
            <person name="Kulichevskaya I.S."/>
            <person name="Naumoff D.G."/>
            <person name="Miroshnikov K."/>
            <person name="Ivanova A."/>
            <person name="Philippov D.A."/>
            <person name="Hakobyan A."/>
            <person name="Rijpstra I.C."/>
            <person name="Sinninghe Damste J.S."/>
            <person name="Liesack W."/>
            <person name="Dedysh S.N."/>
        </authorList>
    </citation>
    <scope>NUCLEOTIDE SEQUENCE [LARGE SCALE GENOMIC DNA]</scope>
    <source>
        <strain evidence="2">PX52</strain>
    </source>
</reference>
<evidence type="ECO:0000313" key="1">
    <source>
        <dbReference type="EMBL" id="QEL20151.1"/>
    </source>
</evidence>
<organism evidence="1 2">
    <name type="scientific">Limnoglobus roseus</name>
    <dbReference type="NCBI Taxonomy" id="2598579"/>
    <lineage>
        <taxon>Bacteria</taxon>
        <taxon>Pseudomonadati</taxon>
        <taxon>Planctomycetota</taxon>
        <taxon>Planctomycetia</taxon>
        <taxon>Gemmatales</taxon>
        <taxon>Gemmataceae</taxon>
        <taxon>Limnoglobus</taxon>
    </lineage>
</organism>
<sequence length="120" mass="12996">MFQWLFGKLQKRAQVRQSDRSERNAVIRRIVTAAATTTPKREAAADAVGEVVGPLSVTAAAAVAATESGSIPRDKIAERAYEIWLQNGRPSGTVDRDWLQAEREIAAERDAKPDAAPAVP</sequence>
<protein>
    <recommendedName>
        <fullName evidence="3">DUF2934 domain-containing protein</fullName>
    </recommendedName>
</protein>
<evidence type="ECO:0000313" key="2">
    <source>
        <dbReference type="Proteomes" id="UP000324974"/>
    </source>
</evidence>
<dbReference type="AlphaFoldDB" id="A0A5C1ALQ5"/>